<comment type="caution">
    <text evidence="7">The sequence shown here is derived from an EMBL/GenBank/DDBJ whole genome shotgun (WGS) entry which is preliminary data.</text>
</comment>
<name>A0A6A3W1M5_9STRA</name>
<organism evidence="7 11">
    <name type="scientific">Phytophthora fragariae</name>
    <dbReference type="NCBI Taxonomy" id="53985"/>
    <lineage>
        <taxon>Eukaryota</taxon>
        <taxon>Sar</taxon>
        <taxon>Stramenopiles</taxon>
        <taxon>Oomycota</taxon>
        <taxon>Peronosporomycetes</taxon>
        <taxon>Peronosporales</taxon>
        <taxon>Peronosporaceae</taxon>
        <taxon>Phytophthora</taxon>
    </lineage>
</organism>
<evidence type="ECO:0000256" key="1">
    <source>
        <dbReference type="SAM" id="MobiDB-lite"/>
    </source>
</evidence>
<protein>
    <submittedName>
        <fullName evidence="7">Uncharacterized protein</fullName>
    </submittedName>
</protein>
<accession>A0A6A3W1M5</accession>
<evidence type="ECO:0000313" key="15">
    <source>
        <dbReference type="Proteomes" id="UP000441208"/>
    </source>
</evidence>
<dbReference type="Proteomes" id="UP000440732">
    <property type="component" value="Unassembled WGS sequence"/>
</dbReference>
<dbReference type="Proteomes" id="UP000433483">
    <property type="component" value="Unassembled WGS sequence"/>
</dbReference>
<dbReference type="Proteomes" id="UP000488956">
    <property type="component" value="Unassembled WGS sequence"/>
</dbReference>
<evidence type="ECO:0000313" key="6">
    <source>
        <dbReference type="EMBL" id="KAE9092729.1"/>
    </source>
</evidence>
<dbReference type="EMBL" id="QXGA01002743">
    <property type="protein sequence ID" value="KAE9092729.1"/>
    <property type="molecule type" value="Genomic_DNA"/>
</dbReference>
<dbReference type="EMBL" id="QXGB01002612">
    <property type="protein sequence ID" value="KAE9176467.1"/>
    <property type="molecule type" value="Genomic_DNA"/>
</dbReference>
<dbReference type="EMBL" id="QXFZ01002288">
    <property type="protein sequence ID" value="KAE9078643.1"/>
    <property type="molecule type" value="Genomic_DNA"/>
</dbReference>
<sequence>MFSRARGLTARLAVVIPVVPASRAGRVPLQQILVPCPGGFGECSTSLSASDNSRSAASGADCTIAEASAHKANVTTANQSTTKSKRITKGWR</sequence>
<dbReference type="Proteomes" id="UP000437068">
    <property type="component" value="Unassembled WGS sequence"/>
</dbReference>
<dbReference type="Proteomes" id="UP000460718">
    <property type="component" value="Unassembled WGS sequence"/>
</dbReference>
<feature type="compositionally biased region" description="Polar residues" evidence="1">
    <location>
        <begin position="73"/>
        <end position="82"/>
    </location>
</feature>
<evidence type="ECO:0000313" key="10">
    <source>
        <dbReference type="Proteomes" id="UP000429523"/>
    </source>
</evidence>
<dbReference type="EMBL" id="QXFX01002549">
    <property type="protein sequence ID" value="KAE9075932.1"/>
    <property type="molecule type" value="Genomic_DNA"/>
</dbReference>
<evidence type="ECO:0000313" key="12">
    <source>
        <dbReference type="Proteomes" id="UP000437068"/>
    </source>
</evidence>
<dbReference type="Proteomes" id="UP000440367">
    <property type="component" value="Unassembled WGS sequence"/>
</dbReference>
<evidence type="ECO:0000313" key="2">
    <source>
        <dbReference type="EMBL" id="KAE8924472.1"/>
    </source>
</evidence>
<dbReference type="Proteomes" id="UP000441208">
    <property type="component" value="Unassembled WGS sequence"/>
</dbReference>
<evidence type="ECO:0000313" key="5">
    <source>
        <dbReference type="EMBL" id="KAE9078643.1"/>
    </source>
</evidence>
<keyword evidence="11" id="KW-1185">Reference proteome</keyword>
<feature type="region of interest" description="Disordered" evidence="1">
    <location>
        <begin position="73"/>
        <end position="92"/>
    </location>
</feature>
<dbReference type="EMBL" id="QXFW01002755">
    <property type="protein sequence ID" value="KAE8975698.1"/>
    <property type="molecule type" value="Genomic_DNA"/>
</dbReference>
<dbReference type="EMBL" id="QXGF01002488">
    <property type="protein sequence ID" value="KAE8924472.1"/>
    <property type="molecule type" value="Genomic_DNA"/>
</dbReference>
<evidence type="ECO:0000313" key="8">
    <source>
        <dbReference type="EMBL" id="KAE9189120.1"/>
    </source>
</evidence>
<dbReference type="EMBL" id="QXGD01002402">
    <property type="protein sequence ID" value="KAE9189120.1"/>
    <property type="molecule type" value="Genomic_DNA"/>
</dbReference>
<evidence type="ECO:0000313" key="14">
    <source>
        <dbReference type="Proteomes" id="UP000440732"/>
    </source>
</evidence>
<evidence type="ECO:0000313" key="9">
    <source>
        <dbReference type="EMBL" id="KAE9280525.1"/>
    </source>
</evidence>
<evidence type="ECO:0000313" key="7">
    <source>
        <dbReference type="EMBL" id="KAE9176467.1"/>
    </source>
</evidence>
<evidence type="ECO:0000313" key="3">
    <source>
        <dbReference type="EMBL" id="KAE8975698.1"/>
    </source>
</evidence>
<reference evidence="10 11" key="1">
    <citation type="submission" date="2018-08" db="EMBL/GenBank/DDBJ databases">
        <title>Genomic investigation of the strawberry pathogen Phytophthora fragariae indicates pathogenicity is determined by transcriptional variation in three key races.</title>
        <authorList>
            <person name="Adams T.M."/>
            <person name="Armitage A.D."/>
            <person name="Sobczyk M.K."/>
            <person name="Bates H.J."/>
            <person name="Dunwell J.M."/>
            <person name="Nellist C.F."/>
            <person name="Harrison R.J."/>
        </authorList>
    </citation>
    <scope>NUCLEOTIDE SEQUENCE [LARGE SCALE GENOMIC DNA]</scope>
    <source>
        <strain evidence="9 12">A4</strain>
        <strain evidence="8 13">BC-1</strain>
        <strain evidence="7 11">NOV-27</strain>
        <strain evidence="6 14">NOV-5</strain>
        <strain evidence="5 15">NOV-71</strain>
        <strain evidence="2 10">NOV-9</strain>
        <strain evidence="4 17">ONT-3</strain>
        <strain evidence="3 16">SCRP245</strain>
    </source>
</reference>
<feature type="compositionally biased region" description="Basic residues" evidence="1">
    <location>
        <begin position="83"/>
        <end position="92"/>
    </location>
</feature>
<evidence type="ECO:0000313" key="17">
    <source>
        <dbReference type="Proteomes" id="UP000488956"/>
    </source>
</evidence>
<evidence type="ECO:0000313" key="11">
    <source>
        <dbReference type="Proteomes" id="UP000433483"/>
    </source>
</evidence>
<evidence type="ECO:0000313" key="16">
    <source>
        <dbReference type="Proteomes" id="UP000460718"/>
    </source>
</evidence>
<gene>
    <name evidence="9" type="ORF">PF001_g24190</name>
    <name evidence="8" type="ORF">PF002_g25135</name>
    <name evidence="7" type="ORF">PF005_g24939</name>
    <name evidence="6" type="ORF">PF006_g24616</name>
    <name evidence="5" type="ORF">PF007_g23766</name>
    <name evidence="2" type="ORF">PF009_g25292</name>
    <name evidence="4" type="ORF">PF010_g24107</name>
    <name evidence="3" type="ORF">PF011_g24358</name>
</gene>
<dbReference type="Proteomes" id="UP000429523">
    <property type="component" value="Unassembled WGS sequence"/>
</dbReference>
<evidence type="ECO:0000313" key="13">
    <source>
        <dbReference type="Proteomes" id="UP000440367"/>
    </source>
</evidence>
<dbReference type="AlphaFoldDB" id="A0A6A3W1M5"/>
<dbReference type="EMBL" id="QXGE01002607">
    <property type="protein sequence ID" value="KAE9280525.1"/>
    <property type="molecule type" value="Genomic_DNA"/>
</dbReference>
<evidence type="ECO:0000313" key="4">
    <source>
        <dbReference type="EMBL" id="KAE9075932.1"/>
    </source>
</evidence>
<proteinExistence type="predicted"/>